<feature type="compositionally biased region" description="Polar residues" evidence="1">
    <location>
        <begin position="65"/>
        <end position="84"/>
    </location>
</feature>
<feature type="region of interest" description="Disordered" evidence="1">
    <location>
        <begin position="52"/>
        <end position="86"/>
    </location>
</feature>
<accession>A0A4C1TJG9</accession>
<proteinExistence type="predicted"/>
<dbReference type="Proteomes" id="UP000299102">
    <property type="component" value="Unassembled WGS sequence"/>
</dbReference>
<reference evidence="2 3" key="1">
    <citation type="journal article" date="2019" name="Commun. Biol.">
        <title>The bagworm genome reveals a unique fibroin gene that provides high tensile strength.</title>
        <authorList>
            <person name="Kono N."/>
            <person name="Nakamura H."/>
            <person name="Ohtoshi R."/>
            <person name="Tomita M."/>
            <person name="Numata K."/>
            <person name="Arakawa K."/>
        </authorList>
    </citation>
    <scope>NUCLEOTIDE SEQUENCE [LARGE SCALE GENOMIC DNA]</scope>
</reference>
<protein>
    <submittedName>
        <fullName evidence="2">Uncharacterized protein</fullName>
    </submittedName>
</protein>
<keyword evidence="3" id="KW-1185">Reference proteome</keyword>
<feature type="region of interest" description="Disordered" evidence="1">
    <location>
        <begin position="1"/>
        <end position="40"/>
    </location>
</feature>
<dbReference type="AlphaFoldDB" id="A0A4C1TJG9"/>
<sequence>MSRTPHRYSVRHMDESCGKRHDLKASRRARNAQRDPVGRGSRCLVNYRMNSNTSPLLTPLGDNTLPKSIPSSGIPNPPQRNSVVSGPRILKLGSFKSALEEEMLDPGR</sequence>
<dbReference type="EMBL" id="BGZK01000066">
    <property type="protein sequence ID" value="GBP14689.1"/>
    <property type="molecule type" value="Genomic_DNA"/>
</dbReference>
<organism evidence="2 3">
    <name type="scientific">Eumeta variegata</name>
    <name type="common">Bagworm moth</name>
    <name type="synonym">Eumeta japonica</name>
    <dbReference type="NCBI Taxonomy" id="151549"/>
    <lineage>
        <taxon>Eukaryota</taxon>
        <taxon>Metazoa</taxon>
        <taxon>Ecdysozoa</taxon>
        <taxon>Arthropoda</taxon>
        <taxon>Hexapoda</taxon>
        <taxon>Insecta</taxon>
        <taxon>Pterygota</taxon>
        <taxon>Neoptera</taxon>
        <taxon>Endopterygota</taxon>
        <taxon>Lepidoptera</taxon>
        <taxon>Glossata</taxon>
        <taxon>Ditrysia</taxon>
        <taxon>Tineoidea</taxon>
        <taxon>Psychidae</taxon>
        <taxon>Oiketicinae</taxon>
        <taxon>Eumeta</taxon>
    </lineage>
</organism>
<feature type="compositionally biased region" description="Basic residues" evidence="1">
    <location>
        <begin position="1"/>
        <end position="10"/>
    </location>
</feature>
<comment type="caution">
    <text evidence="2">The sequence shown here is derived from an EMBL/GenBank/DDBJ whole genome shotgun (WGS) entry which is preliminary data.</text>
</comment>
<evidence type="ECO:0000313" key="2">
    <source>
        <dbReference type="EMBL" id="GBP14689.1"/>
    </source>
</evidence>
<name>A0A4C1TJG9_EUMVA</name>
<gene>
    <name evidence="2" type="ORF">EVAR_9597_1</name>
</gene>
<feature type="compositionally biased region" description="Basic and acidic residues" evidence="1">
    <location>
        <begin position="11"/>
        <end position="25"/>
    </location>
</feature>
<evidence type="ECO:0000313" key="3">
    <source>
        <dbReference type="Proteomes" id="UP000299102"/>
    </source>
</evidence>
<evidence type="ECO:0000256" key="1">
    <source>
        <dbReference type="SAM" id="MobiDB-lite"/>
    </source>
</evidence>